<keyword evidence="1" id="KW-0418">Kinase</keyword>
<dbReference type="InterPro" id="IPR052732">
    <property type="entry name" value="Cell-binding_unc_protein"/>
</dbReference>
<dbReference type="Proteomes" id="UP000056732">
    <property type="component" value="Unassembled WGS sequence"/>
</dbReference>
<gene>
    <name evidence="1" type="ORF">WK53_02630</name>
</gene>
<organism evidence="1 2">
    <name type="scientific">Burkholderia ubonensis</name>
    <dbReference type="NCBI Taxonomy" id="101571"/>
    <lineage>
        <taxon>Bacteria</taxon>
        <taxon>Pseudomonadati</taxon>
        <taxon>Pseudomonadota</taxon>
        <taxon>Betaproteobacteria</taxon>
        <taxon>Burkholderiales</taxon>
        <taxon>Burkholderiaceae</taxon>
        <taxon>Burkholderia</taxon>
        <taxon>Burkholderia cepacia complex</taxon>
    </lineage>
</organism>
<evidence type="ECO:0000313" key="2">
    <source>
        <dbReference type="Proteomes" id="UP000056732"/>
    </source>
</evidence>
<dbReference type="PANTHER" id="PTHR43883">
    <property type="entry name" value="SLR0207 PROTEIN"/>
    <property type="match status" value="1"/>
</dbReference>
<dbReference type="AlphaFoldDB" id="A0AAW3NKK1"/>
<proteinExistence type="predicted"/>
<protein>
    <submittedName>
        <fullName evidence="1">Kinase</fullName>
    </submittedName>
</protein>
<dbReference type="SUPFAM" id="SSF52540">
    <property type="entry name" value="P-loop containing nucleoside triphosphate hydrolases"/>
    <property type="match status" value="1"/>
</dbReference>
<name>A0AAW3NKK1_9BURK</name>
<dbReference type="InterPro" id="IPR027417">
    <property type="entry name" value="P-loop_NTPase"/>
</dbReference>
<dbReference type="InterPro" id="IPR011009">
    <property type="entry name" value="Kinase-like_dom_sf"/>
</dbReference>
<keyword evidence="1" id="KW-0808">Transferase</keyword>
<dbReference type="GO" id="GO:0016301">
    <property type="term" value="F:kinase activity"/>
    <property type="evidence" value="ECO:0007669"/>
    <property type="project" value="UniProtKB-KW"/>
</dbReference>
<dbReference type="RefSeq" id="WP_059925438.1">
    <property type="nucleotide sequence ID" value="NZ_LPDO01000012.1"/>
</dbReference>
<dbReference type="Pfam" id="PF13671">
    <property type="entry name" value="AAA_33"/>
    <property type="match status" value="1"/>
</dbReference>
<comment type="caution">
    <text evidence="1">The sequence shown here is derived from an EMBL/GenBank/DDBJ whole genome shotgun (WGS) entry which is preliminary data.</text>
</comment>
<dbReference type="Gene3D" id="3.40.50.300">
    <property type="entry name" value="P-loop containing nucleotide triphosphate hydrolases"/>
    <property type="match status" value="1"/>
</dbReference>
<evidence type="ECO:0000313" key="1">
    <source>
        <dbReference type="EMBL" id="KVT61819.1"/>
    </source>
</evidence>
<reference evidence="1 2" key="1">
    <citation type="submission" date="2015-11" db="EMBL/GenBank/DDBJ databases">
        <title>Expanding the genomic diversity of Burkholderia species for the development of highly accurate diagnostics.</title>
        <authorList>
            <person name="Sahl J."/>
            <person name="Keim P."/>
            <person name="Wagner D."/>
        </authorList>
    </citation>
    <scope>NUCLEOTIDE SEQUENCE [LARGE SCALE GENOMIC DNA]</scope>
    <source>
        <strain evidence="1 2">MSMB1137WGS</strain>
    </source>
</reference>
<dbReference type="PANTHER" id="PTHR43883:SF1">
    <property type="entry name" value="GLUCONOKINASE"/>
    <property type="match status" value="1"/>
</dbReference>
<dbReference type="Gene3D" id="3.90.1200.10">
    <property type="match status" value="1"/>
</dbReference>
<dbReference type="EMBL" id="LPDO01000012">
    <property type="protein sequence ID" value="KVT61819.1"/>
    <property type="molecule type" value="Genomic_DNA"/>
</dbReference>
<accession>A0AAW3NKK1</accession>
<dbReference type="SUPFAM" id="SSF56112">
    <property type="entry name" value="Protein kinase-like (PK-like)"/>
    <property type="match status" value="1"/>
</dbReference>
<sequence length="554" mass="61409">MSGTRRIPFALNSGKARRDARRVDRTLRRTATYPHPAGRIQRIETHLSVVYLAGRYAYKIVKPVKFNFVDLTRLAQRRHCAQAECTLNRPLAGPLYLDVWPLVAHGRQCTFDSALHEHRQRQRSDDVSLEYVVRMRRFDAHAVLSARSERYDDGLADADALAERLARYHLHAPRHAPHTRFGSVACVAAQCRPLLDALDATVPSEVALHAWCSCELARIAPRLAERQANGFVRACHGDLHLDNIIRWRSGLLMFDCIEFDDALRWIDVASDLAFAMMDFSAHDRDDCAHRLLAGWLAATGDHAALGVLPFFMVYRALVRAFAARLRGDALDRIRYLRVATAIAARTREVRPCLLLCHGVSGSGKSLASHALAGRLGAIRLSSDAERKRLAGRAEVARLPALAYTADAIDRIYEHLLVNAQTVLENGHTAIVDATFLRERNRAEFVALAHRLGVRVIILEFVADPSTLFARVSARVAQGRDASDADAAVLAGQLAQAEPLTAEERVLAIRFDTAVEPTAYGSEAFWTPLLARLSDDLLLPKASEAAAASARRTRS</sequence>